<evidence type="ECO:0000256" key="1">
    <source>
        <dbReference type="SAM" id="MobiDB-lite"/>
    </source>
</evidence>
<gene>
    <name evidence="2" type="ORF">AT959_13190</name>
</gene>
<dbReference type="EMBL" id="LODL01000021">
    <property type="protein sequence ID" value="KXB30302.1"/>
    <property type="molecule type" value="Genomic_DNA"/>
</dbReference>
<dbReference type="Proteomes" id="UP000070186">
    <property type="component" value="Unassembled WGS sequence"/>
</dbReference>
<name>A0A133XH76_9RHOO</name>
<feature type="region of interest" description="Disordered" evidence="1">
    <location>
        <begin position="302"/>
        <end position="323"/>
    </location>
</feature>
<sequence length="439" mass="44052">MSSSLSIQPIALSAVPPVVRTSLLTASSPPVQAAFDRASSIVDISDAGFLLSGVSAARERLQAEQAALADSSPASVFATAQGLVDTFNALQSNVASSQTLLTGFSDSLLVDQLALSLNQLASSAIASDSASLARLRGIGIELVAATPGDTVGTLSLQIDPNVLNTAIASDPAGTQALLNQASQSLLEQLTGFEQQAVSAALAQVDLTQLGGSPAQPVDLSTLLGLNTNSTAQSAAVGTDLLQALSADSVLNGVQLSDLDLAAAGLDTATILSKPAVLQGALTAGLLGPDATAATLVRDSGISPTNPASVSATDLSATGTPPPGIISPLDGQAVPLGNPAALADQIGTPGAAPVIADVADAERRASIAAQTLQNLLNSPLDLIQRNLVDPAYAAVIAASRMSDFIMPTPQTNPKLLVTDIPAPVLPVLQARAPERLEKSS</sequence>
<evidence type="ECO:0000313" key="2">
    <source>
        <dbReference type="EMBL" id="KXB30302.1"/>
    </source>
</evidence>
<feature type="compositionally biased region" description="Polar residues" evidence="1">
    <location>
        <begin position="302"/>
        <end position="318"/>
    </location>
</feature>
<keyword evidence="3" id="KW-1185">Reference proteome</keyword>
<organism evidence="2 3">
    <name type="scientific">Dechloromonas denitrificans</name>
    <dbReference type="NCBI Taxonomy" id="281362"/>
    <lineage>
        <taxon>Bacteria</taxon>
        <taxon>Pseudomonadati</taxon>
        <taxon>Pseudomonadota</taxon>
        <taxon>Betaproteobacteria</taxon>
        <taxon>Rhodocyclales</taxon>
        <taxon>Azonexaceae</taxon>
        <taxon>Dechloromonas</taxon>
    </lineage>
</organism>
<accession>A0A133XH76</accession>
<comment type="caution">
    <text evidence="2">The sequence shown here is derived from an EMBL/GenBank/DDBJ whole genome shotgun (WGS) entry which is preliminary data.</text>
</comment>
<reference evidence="2 3" key="1">
    <citation type="submission" date="2015-12" db="EMBL/GenBank/DDBJ databases">
        <title>Nitrous oxide reduction kinetics distinguish bacteria harboring typical versus atypical NosZ.</title>
        <authorList>
            <person name="Yoon S."/>
            <person name="Nissen S."/>
            <person name="Park D."/>
            <person name="Sanford R.A."/>
            <person name="Loeffler F.E."/>
        </authorList>
    </citation>
    <scope>NUCLEOTIDE SEQUENCE [LARGE SCALE GENOMIC DNA]</scope>
    <source>
        <strain evidence="2 3">ATCC BAA-841</strain>
    </source>
</reference>
<evidence type="ECO:0000313" key="3">
    <source>
        <dbReference type="Proteomes" id="UP000070186"/>
    </source>
</evidence>
<dbReference type="RefSeq" id="WP_066883798.1">
    <property type="nucleotide sequence ID" value="NZ_LODL01000021.1"/>
</dbReference>
<protein>
    <submittedName>
        <fullName evidence="2">Uncharacterized protein</fullName>
    </submittedName>
</protein>
<proteinExistence type="predicted"/>
<dbReference type="AlphaFoldDB" id="A0A133XH76"/>